<feature type="chain" id="PRO_5044284267" description="DUF305 domain-containing protein" evidence="2">
    <location>
        <begin position="17"/>
        <end position="1080"/>
    </location>
</feature>
<feature type="transmembrane region" description="Helical" evidence="1">
    <location>
        <begin position="1020"/>
        <end position="1045"/>
    </location>
</feature>
<feature type="transmembrane region" description="Helical" evidence="1">
    <location>
        <begin position="780"/>
        <end position="806"/>
    </location>
</feature>
<dbReference type="PANTHER" id="PTHR36933">
    <property type="entry name" value="SLL0788 PROTEIN"/>
    <property type="match status" value="1"/>
</dbReference>
<feature type="transmembrane region" description="Helical" evidence="1">
    <location>
        <begin position="826"/>
        <end position="845"/>
    </location>
</feature>
<dbReference type="InterPro" id="IPR012347">
    <property type="entry name" value="Ferritin-like"/>
</dbReference>
<keyword evidence="4" id="KW-1185">Reference proteome</keyword>
<accession>A0AB34IHS1</accession>
<evidence type="ECO:0000256" key="1">
    <source>
        <dbReference type="SAM" id="Phobius"/>
    </source>
</evidence>
<dbReference type="EMBL" id="JBGBPQ010000025">
    <property type="protein sequence ID" value="KAL1499684.1"/>
    <property type="molecule type" value="Genomic_DNA"/>
</dbReference>
<dbReference type="PANTHER" id="PTHR36933:SF1">
    <property type="entry name" value="SLL0788 PROTEIN"/>
    <property type="match status" value="1"/>
</dbReference>
<dbReference type="Proteomes" id="UP001515480">
    <property type="component" value="Unassembled WGS sequence"/>
</dbReference>
<keyword evidence="2" id="KW-0732">Signal</keyword>
<name>A0AB34IHS1_PRYPA</name>
<organism evidence="3 4">
    <name type="scientific">Prymnesium parvum</name>
    <name type="common">Toxic golden alga</name>
    <dbReference type="NCBI Taxonomy" id="97485"/>
    <lineage>
        <taxon>Eukaryota</taxon>
        <taxon>Haptista</taxon>
        <taxon>Haptophyta</taxon>
        <taxon>Prymnesiophyceae</taxon>
        <taxon>Prymnesiales</taxon>
        <taxon>Prymnesiaceae</taxon>
        <taxon>Prymnesium</taxon>
    </lineage>
</organism>
<keyword evidence="1" id="KW-0472">Membrane</keyword>
<gene>
    <name evidence="3" type="ORF">AB1Y20_011881</name>
</gene>
<evidence type="ECO:0008006" key="5">
    <source>
        <dbReference type="Google" id="ProtNLM"/>
    </source>
</evidence>
<protein>
    <recommendedName>
        <fullName evidence="5">DUF305 domain-containing protein</fullName>
    </recommendedName>
</protein>
<keyword evidence="1" id="KW-1133">Transmembrane helix</keyword>
<evidence type="ECO:0000313" key="3">
    <source>
        <dbReference type="EMBL" id="KAL1499684.1"/>
    </source>
</evidence>
<evidence type="ECO:0000256" key="2">
    <source>
        <dbReference type="SAM" id="SignalP"/>
    </source>
</evidence>
<sequence length="1080" mass="115985">MLHVAVATLLLPFVRGACTPSETTFCSLLDPFASETGLFTFAGHGGPSPTITVRIGEPVVFDQTHPSNWFHPLGFAYEPDGAHGAVWGGDELPEIEGAGELQYLINGAPPTCADAAETGLDCYEPEFFYPRSVWREKEYSVVLNVTQAVADASNGGVIYYFCHIHSKMSGKIIILNPDGSPFSNGKPEKPLYSVPERSSFDVICGTTDSFMFADGGALECSERFLSGVIDTPFEKCMQAIDCRMNVHMRILGHDSHGSGITTFMQQMIPHHQNAVNMAKLVLRQVSSQAIACALDECSGSVGAEGGGGSEAGGVTTDGELANILWGIINSQNYQIHQFRNYLGSDSKYAAVQDPDGSNLTATSLGQHCSTDLSIGFIPESTYPTVSGRPVDGCTPNETTFCVSLDPFASETGYYMFTGFDGPSPTIHVRIGQAVTFDQRDPTNWMHPLGFAYEPDGAHGAVWGGDELPEIEGAGELQYLINGAPPTCADAAETGLDCYEPEFFYPRSVWREKEYSVVLNVTQAVADASNGGVIYYFCHIHSKMSGKIIILNPDGSPFSNGKPEKLLYAPSTVSPVDSTCGTSRLEPYANGNCNTCSERFLCGDLDTVFEKCLQAIDCQMNKDMRHETTPDLNDVVSVFMQQMIPHHQNAVNMAKLVLRHVSSQAIACALDDCSGATSAGAEGGGGSEAGGVTTDGEFANILWDIINSQNYQIHQFRNYLGGHALLLEDEECKSSSDPLLDVALITIFAREFMEAGIIIGQHRLVILRSKEWQGAKQAQGLRAIWIAAAFAAIVAVLVIAAVTIPLAALSRNFDNTAAEVIEGVSKVIAAIAILQFSLKIPSWLGVYPKKKDAPEEALTLSQIRINVCWNVWREVAECGVFLIPFMLTGNDAVAIPLSGVTGLAIGLLVGIVIYVANAFTANRVTLAVTMAIITGWLSAGLFSGGMHEFEVVWGQSDVVFDFCTYTEQADDITLANAISGGPGGEGGENGGIIISGNTVKHICDGWNHGKFPMSLLRPFGYLHSVTVLHLASFLSFAFIVCAAHLIKYLRIKYMLASGACPPTKASEAVPSDSNVEVVSAY</sequence>
<dbReference type="SUPFAM" id="SSF49503">
    <property type="entry name" value="Cupredoxins"/>
    <property type="match status" value="2"/>
</dbReference>
<keyword evidence="1" id="KW-0812">Transmembrane</keyword>
<comment type="caution">
    <text evidence="3">The sequence shown here is derived from an EMBL/GenBank/DDBJ whole genome shotgun (WGS) entry which is preliminary data.</text>
</comment>
<dbReference type="InterPro" id="IPR008972">
    <property type="entry name" value="Cupredoxin"/>
</dbReference>
<feature type="signal peptide" evidence="2">
    <location>
        <begin position="1"/>
        <end position="16"/>
    </location>
</feature>
<dbReference type="Gene3D" id="1.20.1260.10">
    <property type="match status" value="2"/>
</dbReference>
<feature type="transmembrane region" description="Helical" evidence="1">
    <location>
        <begin position="892"/>
        <end position="916"/>
    </location>
</feature>
<evidence type="ECO:0000313" key="4">
    <source>
        <dbReference type="Proteomes" id="UP001515480"/>
    </source>
</evidence>
<feature type="transmembrane region" description="Helical" evidence="1">
    <location>
        <begin position="923"/>
        <end position="942"/>
    </location>
</feature>
<dbReference type="AlphaFoldDB" id="A0AB34IHS1"/>
<reference evidence="3 4" key="1">
    <citation type="journal article" date="2024" name="Science">
        <title>Giant polyketide synthase enzymes in the biosynthesis of giant marine polyether toxins.</title>
        <authorList>
            <person name="Fallon T.R."/>
            <person name="Shende V.V."/>
            <person name="Wierzbicki I.H."/>
            <person name="Pendleton A.L."/>
            <person name="Watervoot N.F."/>
            <person name="Auber R.P."/>
            <person name="Gonzalez D.J."/>
            <person name="Wisecaver J.H."/>
            <person name="Moore B.S."/>
        </authorList>
    </citation>
    <scope>NUCLEOTIDE SEQUENCE [LARGE SCALE GENOMIC DNA]</scope>
    <source>
        <strain evidence="3 4">12B1</strain>
    </source>
</reference>
<proteinExistence type="predicted"/>